<dbReference type="OrthoDB" id="723791at2759"/>
<dbReference type="GO" id="GO:0016926">
    <property type="term" value="P:protein desumoylation"/>
    <property type="evidence" value="ECO:0007669"/>
    <property type="project" value="TreeGrafter"/>
</dbReference>
<name>A0A2I0AX29_9ASPA</name>
<keyword evidence="4" id="KW-0788">Thiol protease</keyword>
<sequence length="221" mass="26229">MVRNFCIVYIEMSFDRLSSEDKANMVFDLLITVSKLPTQHQDIILRIVCKGLYRSKLVSNKTFLNAMDNKPLRQVQFVFLPCHIPNSGHWLLLVCDIEMQKWIAYDSLYDPRHREVVKEQRTLLAEYLYEDHGFGGKHWSLDYSRRYPQQEPGTLDCGVFVIKFIETIIRIPRKTSFRKADMRLFRAQTAYEILCRCQKPVEMHYAIKKKDEMERVAKANR</sequence>
<evidence type="ECO:0000313" key="6">
    <source>
        <dbReference type="EMBL" id="PKA60099.1"/>
    </source>
</evidence>
<evidence type="ECO:0000256" key="1">
    <source>
        <dbReference type="ARBA" id="ARBA00005234"/>
    </source>
</evidence>
<dbReference type="Pfam" id="PF13001">
    <property type="entry name" value="ECM29_N"/>
    <property type="match status" value="1"/>
</dbReference>
<dbReference type="InterPro" id="IPR024372">
    <property type="entry name" value="Ecm29_N"/>
</dbReference>
<comment type="similarity">
    <text evidence="1">Belongs to the peptidase C48 family.</text>
</comment>
<dbReference type="GO" id="GO:0016929">
    <property type="term" value="F:deSUMOylase activity"/>
    <property type="evidence" value="ECO:0007669"/>
    <property type="project" value="TreeGrafter"/>
</dbReference>
<dbReference type="AlphaFoldDB" id="A0A2I0AX29"/>
<dbReference type="GO" id="GO:0006508">
    <property type="term" value="P:proteolysis"/>
    <property type="evidence" value="ECO:0007669"/>
    <property type="project" value="UniProtKB-KW"/>
</dbReference>
<keyword evidence="3" id="KW-0378">Hydrolase</keyword>
<dbReference type="Gene3D" id="3.40.395.10">
    <property type="entry name" value="Adenoviral Proteinase, Chain A"/>
    <property type="match status" value="1"/>
</dbReference>
<dbReference type="PROSITE" id="PS50600">
    <property type="entry name" value="ULP_PROTEASE"/>
    <property type="match status" value="1"/>
</dbReference>
<accession>A0A2I0AX29</accession>
<dbReference type="InterPro" id="IPR003653">
    <property type="entry name" value="Peptidase_C48_C"/>
</dbReference>
<keyword evidence="2" id="KW-0645">Protease</keyword>
<dbReference type="InterPro" id="IPR038765">
    <property type="entry name" value="Papain-like_cys_pep_sf"/>
</dbReference>
<evidence type="ECO:0000313" key="7">
    <source>
        <dbReference type="Proteomes" id="UP000236161"/>
    </source>
</evidence>
<dbReference type="GO" id="GO:0005634">
    <property type="term" value="C:nucleus"/>
    <property type="evidence" value="ECO:0007669"/>
    <property type="project" value="TreeGrafter"/>
</dbReference>
<dbReference type="GO" id="GO:0043248">
    <property type="term" value="P:proteasome assembly"/>
    <property type="evidence" value="ECO:0007669"/>
    <property type="project" value="InterPro"/>
</dbReference>
<dbReference type="PANTHER" id="PTHR12606:SF141">
    <property type="entry name" value="GH15225P-RELATED"/>
    <property type="match status" value="1"/>
</dbReference>
<dbReference type="Pfam" id="PF02902">
    <property type="entry name" value="Peptidase_C48"/>
    <property type="match status" value="1"/>
</dbReference>
<dbReference type="PANTHER" id="PTHR12606">
    <property type="entry name" value="SENTRIN/SUMO-SPECIFIC PROTEASE"/>
    <property type="match status" value="1"/>
</dbReference>
<gene>
    <name evidence="6" type="ORF">AXF42_Ash009783</name>
</gene>
<dbReference type="GO" id="GO:0060090">
    <property type="term" value="F:molecular adaptor activity"/>
    <property type="evidence" value="ECO:0007669"/>
    <property type="project" value="InterPro"/>
</dbReference>
<evidence type="ECO:0000256" key="4">
    <source>
        <dbReference type="ARBA" id="ARBA00022807"/>
    </source>
</evidence>
<reference evidence="6 7" key="1">
    <citation type="journal article" date="2017" name="Nature">
        <title>The Apostasia genome and the evolution of orchids.</title>
        <authorList>
            <person name="Zhang G.Q."/>
            <person name="Liu K.W."/>
            <person name="Li Z."/>
            <person name="Lohaus R."/>
            <person name="Hsiao Y.Y."/>
            <person name="Niu S.C."/>
            <person name="Wang J.Y."/>
            <person name="Lin Y.C."/>
            <person name="Xu Q."/>
            <person name="Chen L.J."/>
            <person name="Yoshida K."/>
            <person name="Fujiwara S."/>
            <person name="Wang Z.W."/>
            <person name="Zhang Y.Q."/>
            <person name="Mitsuda N."/>
            <person name="Wang M."/>
            <person name="Liu G.H."/>
            <person name="Pecoraro L."/>
            <person name="Huang H.X."/>
            <person name="Xiao X.J."/>
            <person name="Lin M."/>
            <person name="Wu X.Y."/>
            <person name="Wu W.L."/>
            <person name="Chen Y.Y."/>
            <person name="Chang S.B."/>
            <person name="Sakamoto S."/>
            <person name="Ohme-Takagi M."/>
            <person name="Yagi M."/>
            <person name="Zeng S.J."/>
            <person name="Shen C.Y."/>
            <person name="Yeh C.M."/>
            <person name="Luo Y.B."/>
            <person name="Tsai W.C."/>
            <person name="Van de Peer Y."/>
            <person name="Liu Z.J."/>
        </authorList>
    </citation>
    <scope>NUCLEOTIDE SEQUENCE [LARGE SCALE GENOMIC DNA]</scope>
    <source>
        <strain evidence="7">cv. Shenzhen</strain>
        <tissue evidence="6">Stem</tissue>
    </source>
</reference>
<dbReference type="EMBL" id="KZ451942">
    <property type="protein sequence ID" value="PKA60099.1"/>
    <property type="molecule type" value="Genomic_DNA"/>
</dbReference>
<evidence type="ECO:0000259" key="5">
    <source>
        <dbReference type="PROSITE" id="PS50600"/>
    </source>
</evidence>
<proteinExistence type="inferred from homology"/>
<keyword evidence="7" id="KW-1185">Reference proteome</keyword>
<feature type="domain" description="Ubiquitin-like protease family profile" evidence="5">
    <location>
        <begin position="1"/>
        <end position="168"/>
    </location>
</feature>
<evidence type="ECO:0000256" key="2">
    <source>
        <dbReference type="ARBA" id="ARBA00022670"/>
    </source>
</evidence>
<dbReference type="Proteomes" id="UP000236161">
    <property type="component" value="Unassembled WGS sequence"/>
</dbReference>
<evidence type="ECO:0000256" key="3">
    <source>
        <dbReference type="ARBA" id="ARBA00022801"/>
    </source>
</evidence>
<dbReference type="STRING" id="1088818.A0A2I0AX29"/>
<organism evidence="6 7">
    <name type="scientific">Apostasia shenzhenica</name>
    <dbReference type="NCBI Taxonomy" id="1088818"/>
    <lineage>
        <taxon>Eukaryota</taxon>
        <taxon>Viridiplantae</taxon>
        <taxon>Streptophyta</taxon>
        <taxon>Embryophyta</taxon>
        <taxon>Tracheophyta</taxon>
        <taxon>Spermatophyta</taxon>
        <taxon>Magnoliopsida</taxon>
        <taxon>Liliopsida</taxon>
        <taxon>Asparagales</taxon>
        <taxon>Orchidaceae</taxon>
        <taxon>Apostasioideae</taxon>
        <taxon>Apostasia</taxon>
    </lineage>
</organism>
<protein>
    <recommendedName>
        <fullName evidence="5">Ubiquitin-like protease family profile domain-containing protein</fullName>
    </recommendedName>
</protein>
<dbReference type="SUPFAM" id="SSF54001">
    <property type="entry name" value="Cysteine proteinases"/>
    <property type="match status" value="1"/>
</dbReference>